<protein>
    <recommendedName>
        <fullName evidence="3">BTB domain-containing protein</fullName>
    </recommendedName>
</protein>
<dbReference type="CDD" id="cd18308">
    <property type="entry name" value="BTB1_POZ_LZTR1"/>
    <property type="match status" value="1"/>
</dbReference>
<dbReference type="SUPFAM" id="SSF54695">
    <property type="entry name" value="POZ domain"/>
    <property type="match status" value="2"/>
</dbReference>
<dbReference type="PROSITE" id="PS50097">
    <property type="entry name" value="BTB"/>
    <property type="match status" value="2"/>
</dbReference>
<dbReference type="PANTHER" id="PTHR46376:SF1">
    <property type="entry name" value="LEUCINE-ZIPPER-LIKE TRANSCRIPTIONAL REGULATOR 1"/>
    <property type="match status" value="1"/>
</dbReference>
<dbReference type="InterPro" id="IPR051568">
    <property type="entry name" value="LZTR1/Attractin"/>
</dbReference>
<feature type="domain" description="BTB" evidence="3">
    <location>
        <begin position="583"/>
        <end position="652"/>
    </location>
</feature>
<dbReference type="InterPro" id="IPR006652">
    <property type="entry name" value="Kelch_1"/>
</dbReference>
<dbReference type="AlphaFoldDB" id="A0A9P0BCT9"/>
<keyword evidence="1" id="KW-0880">Kelch repeat</keyword>
<dbReference type="GO" id="GO:0005794">
    <property type="term" value="C:Golgi apparatus"/>
    <property type="evidence" value="ECO:0007669"/>
    <property type="project" value="TreeGrafter"/>
</dbReference>
<sequence length="758" mass="86332">MSTLTLGETNALTLEIGPFEIVHRWRRMPECDEFVGARRSKHTVVAYKGAIYVFGGDNGKTMLNDLLRFDVDEKSWGRAFATGSPPAPRYHHSAVVHNTSMYVFGGYTGDIHSNSNLTNKNDLFEYKFNSGQWVEWKFVDQIPVARSAHGSAVFDNKLWIFAGYDGNARLNDMWTIPLVGDTRKWEKINQKGECPPTCCNFPVAVARDCMFVFSGQSGAKITNSLFQFNFRDKTWTRISTEHILRHSPPPPARRYGHTMVAYDRHLYVFGGAADSSLSNDLHCFDLDSRTWSVVLPAAESCLPSGRLFHAAAVIGAAMYIFGGTIDNNVRSGEMYRFQFSNYPKCTLTDDFGRFLESRLFTDVHFLVGPEEKKIEAHMAFVASRSSYLRNKIKQAKESRDGKLLETEAGSTNDLPIVEIKLPDANPDAFEMILNFIYTDQIDPTKCAKEGEDPFSNRIVLQMMDVYRLAVQFDMVRLEQLCIQYLNNTINLNNVLDALHNADNLELVFIKEFCLRFIVKEANFNELVMSPEFEGLDRKLMVEIIRRKQTPQKKQSNKATFEGVGSSLQEDMRNFLKHNGKELCDIELILDEESILAHKTILAARCGYFEAMFRSFMPADNKITIQIGEIIPSKDSFKSLLRFVYYGEVKMPPEDSLYLFSAPFFYGCTNNRLQAFCKQNLEMNVTFENVIQILEAADKMQAEDMKKYALDMIVHHLPKVVKLPGLRVLTKELILDVMDAIGDVLNDGEWGVIIRPKKN</sequence>
<evidence type="ECO:0000256" key="2">
    <source>
        <dbReference type="ARBA" id="ARBA00022737"/>
    </source>
</evidence>
<dbReference type="Proteomes" id="UP001154078">
    <property type="component" value="Chromosome 7"/>
</dbReference>
<dbReference type="PANTHER" id="PTHR46376">
    <property type="entry name" value="LEUCINE-ZIPPER-LIKE TRANSCRIPTIONAL REGULATOR 1"/>
    <property type="match status" value="1"/>
</dbReference>
<dbReference type="Pfam" id="PF24681">
    <property type="entry name" value="Kelch_KLHDC2_KLHL20_DRC7"/>
    <property type="match status" value="2"/>
</dbReference>
<dbReference type="SUPFAM" id="SSF117281">
    <property type="entry name" value="Kelch motif"/>
    <property type="match status" value="1"/>
</dbReference>
<dbReference type="Gene3D" id="2.120.10.80">
    <property type="entry name" value="Kelch-type beta propeller"/>
    <property type="match status" value="2"/>
</dbReference>
<dbReference type="CDD" id="cd18506">
    <property type="entry name" value="BACK2_LZTR1"/>
    <property type="match status" value="1"/>
</dbReference>
<evidence type="ECO:0000256" key="1">
    <source>
        <dbReference type="ARBA" id="ARBA00022441"/>
    </source>
</evidence>
<accession>A0A9P0BCT9</accession>
<dbReference type="FunFam" id="3.30.710.10:FF:000024">
    <property type="entry name" value="Leucine-zipper-like transcriptional regulator 1"/>
    <property type="match status" value="1"/>
</dbReference>
<dbReference type="FunFam" id="2.120.10.80:FF:000090">
    <property type="entry name" value="Leucine-zipper transcriptional regulator 1"/>
    <property type="match status" value="1"/>
</dbReference>
<keyword evidence="5" id="KW-1185">Reference proteome</keyword>
<feature type="domain" description="BTB" evidence="3">
    <location>
        <begin position="361"/>
        <end position="445"/>
    </location>
</feature>
<dbReference type="Gene3D" id="3.30.710.10">
    <property type="entry name" value="Potassium Channel Kv1.1, Chain A"/>
    <property type="match status" value="2"/>
</dbReference>
<keyword evidence="2" id="KW-0677">Repeat</keyword>
<dbReference type="InterPro" id="IPR000210">
    <property type="entry name" value="BTB/POZ_dom"/>
</dbReference>
<dbReference type="Pfam" id="PF00651">
    <property type="entry name" value="BTB"/>
    <property type="match status" value="2"/>
</dbReference>
<dbReference type="InterPro" id="IPR015915">
    <property type="entry name" value="Kelch-typ_b-propeller"/>
</dbReference>
<proteinExistence type="predicted"/>
<evidence type="ECO:0000313" key="5">
    <source>
        <dbReference type="Proteomes" id="UP001154078"/>
    </source>
</evidence>
<evidence type="ECO:0000259" key="3">
    <source>
        <dbReference type="PROSITE" id="PS50097"/>
    </source>
</evidence>
<dbReference type="InterPro" id="IPR011333">
    <property type="entry name" value="SKP1/BTB/POZ_sf"/>
</dbReference>
<gene>
    <name evidence="4" type="ORF">MELIAE_LOCUS9903</name>
</gene>
<name>A0A9P0BCT9_BRAAE</name>
<dbReference type="OrthoDB" id="10250130at2759"/>
<dbReference type="CDD" id="cd18505">
    <property type="entry name" value="BACK1_LZTR1"/>
    <property type="match status" value="1"/>
</dbReference>
<dbReference type="GO" id="GO:0003779">
    <property type="term" value="F:actin binding"/>
    <property type="evidence" value="ECO:0007669"/>
    <property type="project" value="UniProtKB-KW"/>
</dbReference>
<evidence type="ECO:0000313" key="4">
    <source>
        <dbReference type="EMBL" id="CAH0560075.1"/>
    </source>
</evidence>
<dbReference type="SMART" id="SM00225">
    <property type="entry name" value="BTB"/>
    <property type="match status" value="2"/>
</dbReference>
<dbReference type="EMBL" id="OV121138">
    <property type="protein sequence ID" value="CAH0560075.1"/>
    <property type="molecule type" value="Genomic_DNA"/>
</dbReference>
<dbReference type="FunFam" id="3.30.710.10:FF:000139">
    <property type="entry name" value="Leucine-zipper transcriptional regulator 1"/>
    <property type="match status" value="1"/>
</dbReference>
<organism evidence="4 5">
    <name type="scientific">Brassicogethes aeneus</name>
    <name type="common">Rape pollen beetle</name>
    <name type="synonym">Meligethes aeneus</name>
    <dbReference type="NCBI Taxonomy" id="1431903"/>
    <lineage>
        <taxon>Eukaryota</taxon>
        <taxon>Metazoa</taxon>
        <taxon>Ecdysozoa</taxon>
        <taxon>Arthropoda</taxon>
        <taxon>Hexapoda</taxon>
        <taxon>Insecta</taxon>
        <taxon>Pterygota</taxon>
        <taxon>Neoptera</taxon>
        <taxon>Endopterygota</taxon>
        <taxon>Coleoptera</taxon>
        <taxon>Polyphaga</taxon>
        <taxon>Cucujiformia</taxon>
        <taxon>Nitidulidae</taxon>
        <taxon>Meligethinae</taxon>
        <taxon>Brassicogethes</taxon>
    </lineage>
</organism>
<dbReference type="SMART" id="SM00612">
    <property type="entry name" value="Kelch"/>
    <property type="match status" value="4"/>
</dbReference>
<reference evidence="4" key="1">
    <citation type="submission" date="2021-12" db="EMBL/GenBank/DDBJ databases">
        <authorList>
            <person name="King R."/>
        </authorList>
    </citation>
    <scope>NUCLEOTIDE SEQUENCE</scope>
</reference>